<sequence length="491" mass="54244">MPRIRCAQGEEPYPGSRGKRPAAWTSAESTRSDDFCGTCGGPGWWRCRSAGRDDGRPKGPARDFVGEECGAGEEDQDQWWGTLQFHQHLGEPPEGLPLFTSRGHEDMLVCLVGAYDDLNPSGWLRVSWSRKFSLMAASFKRPSNDIHQKSSLPWWSLMASSAPYHEKKLGQLFCNKSARQIVDMLQQECLAASVDVYTEAECLSVSAASASGSEAGRFRVVYSKEEETKELHAEAVVVACGGLSYAKTCGATDLAQRLARSFDLKVSGVRPGLVPLRLDPNAWTRSLTGVSLQVAASIGNMSFEEQILFTHQGISGPAVLQASSYWYDHDHPKALRLDLLPYMNEEDVLHWLQRRAESCRNRQSQRRMPASEELARKLPRRFADGFWIHEVSQRLHVSPSAGLEDLEISSLKDLAALLKSWEVSVIGTEGYPKAEVTCGGVSTQELSDETMECKKHPGLYFIGEAVDVTGWLGGYNFQWAWASGFAAGAVC</sequence>
<proteinExistence type="predicted"/>
<dbReference type="PANTHER" id="PTHR42887">
    <property type="entry name" value="OS12G0638800 PROTEIN"/>
    <property type="match status" value="1"/>
</dbReference>
<dbReference type="InterPro" id="IPR036188">
    <property type="entry name" value="FAD/NAD-bd_sf"/>
</dbReference>
<accession>A0ABP0QMW3</accession>
<evidence type="ECO:0000256" key="1">
    <source>
        <dbReference type="SAM" id="MobiDB-lite"/>
    </source>
</evidence>
<dbReference type="Gene3D" id="2.40.30.10">
    <property type="entry name" value="Translation factors"/>
    <property type="match status" value="1"/>
</dbReference>
<dbReference type="EMBL" id="CAXAMN010024694">
    <property type="protein sequence ID" value="CAK9088795.1"/>
    <property type="molecule type" value="Genomic_DNA"/>
</dbReference>
<dbReference type="SUPFAM" id="SSF160996">
    <property type="entry name" value="HI0933 insert domain-like"/>
    <property type="match status" value="1"/>
</dbReference>
<dbReference type="Pfam" id="PF22780">
    <property type="entry name" value="HI0933_like_1st"/>
    <property type="match status" value="1"/>
</dbReference>
<organism evidence="4 5">
    <name type="scientific">Durusdinium trenchii</name>
    <dbReference type="NCBI Taxonomy" id="1381693"/>
    <lineage>
        <taxon>Eukaryota</taxon>
        <taxon>Sar</taxon>
        <taxon>Alveolata</taxon>
        <taxon>Dinophyceae</taxon>
        <taxon>Suessiales</taxon>
        <taxon>Symbiodiniaceae</taxon>
        <taxon>Durusdinium</taxon>
    </lineage>
</organism>
<evidence type="ECO:0000259" key="2">
    <source>
        <dbReference type="Pfam" id="PF03486"/>
    </source>
</evidence>
<dbReference type="PANTHER" id="PTHR42887:SF2">
    <property type="entry name" value="OS12G0638800 PROTEIN"/>
    <property type="match status" value="1"/>
</dbReference>
<reference evidence="4 5" key="1">
    <citation type="submission" date="2024-02" db="EMBL/GenBank/DDBJ databases">
        <authorList>
            <person name="Chen Y."/>
            <person name="Shah S."/>
            <person name="Dougan E. K."/>
            <person name="Thang M."/>
            <person name="Chan C."/>
        </authorList>
    </citation>
    <scope>NUCLEOTIDE SEQUENCE [LARGE SCALE GENOMIC DNA]</scope>
</reference>
<name>A0ABP0QMW3_9DINO</name>
<feature type="domain" description="RsdA/BaiN/AoA(So)-like insert" evidence="3">
    <location>
        <begin position="270"/>
        <end position="436"/>
    </location>
</feature>
<dbReference type="Pfam" id="PF03486">
    <property type="entry name" value="HI0933_like"/>
    <property type="match status" value="1"/>
</dbReference>
<keyword evidence="5" id="KW-1185">Reference proteome</keyword>
<evidence type="ECO:0000259" key="3">
    <source>
        <dbReference type="Pfam" id="PF22780"/>
    </source>
</evidence>
<comment type="caution">
    <text evidence="4">The sequence shown here is derived from an EMBL/GenBank/DDBJ whole genome shotgun (WGS) entry which is preliminary data.</text>
</comment>
<dbReference type="InterPro" id="IPR055178">
    <property type="entry name" value="RsdA/BaiN/AoA(So)-like_dom"/>
</dbReference>
<dbReference type="SUPFAM" id="SSF51905">
    <property type="entry name" value="FAD/NAD(P)-binding domain"/>
    <property type="match status" value="1"/>
</dbReference>
<feature type="region of interest" description="Disordered" evidence="1">
    <location>
        <begin position="1"/>
        <end position="31"/>
    </location>
</feature>
<dbReference type="NCBIfam" id="TIGR00275">
    <property type="entry name" value="aminoacetone oxidase family FAD-binding enzyme"/>
    <property type="match status" value="1"/>
</dbReference>
<evidence type="ECO:0008006" key="6">
    <source>
        <dbReference type="Google" id="ProtNLM"/>
    </source>
</evidence>
<dbReference type="InterPro" id="IPR004792">
    <property type="entry name" value="BaiN-like"/>
</dbReference>
<evidence type="ECO:0000313" key="5">
    <source>
        <dbReference type="Proteomes" id="UP001642484"/>
    </source>
</evidence>
<protein>
    <recommendedName>
        <fullName evidence="6">Aminoacetone oxidase family FAD-binding enzyme</fullName>
    </recommendedName>
</protein>
<dbReference type="Gene3D" id="3.50.50.60">
    <property type="entry name" value="FAD/NAD(P)-binding domain"/>
    <property type="match status" value="1"/>
</dbReference>
<gene>
    <name evidence="4" type="ORF">CCMP2556_LOCUS42783</name>
</gene>
<evidence type="ECO:0000313" key="4">
    <source>
        <dbReference type="EMBL" id="CAK9088795.1"/>
    </source>
</evidence>
<dbReference type="Proteomes" id="UP001642484">
    <property type="component" value="Unassembled WGS sequence"/>
</dbReference>
<dbReference type="InterPro" id="IPR057661">
    <property type="entry name" value="RsdA/BaiN/AoA(So)_Rossmann"/>
</dbReference>
<feature type="domain" description="RsdA/BaiN/AoA(So)-like Rossmann fold-like" evidence="2">
    <location>
        <begin position="161"/>
        <end position="489"/>
    </location>
</feature>